<evidence type="ECO:0000313" key="3">
    <source>
        <dbReference type="Proteomes" id="UP001292094"/>
    </source>
</evidence>
<dbReference type="Proteomes" id="UP001292094">
    <property type="component" value="Unassembled WGS sequence"/>
</dbReference>
<accession>A0AAE1PD25</accession>
<reference evidence="2" key="1">
    <citation type="submission" date="2023-11" db="EMBL/GenBank/DDBJ databases">
        <title>Genome assemblies of two species of porcelain crab, Petrolisthes cinctipes and Petrolisthes manimaculis (Anomura: Porcellanidae).</title>
        <authorList>
            <person name="Angst P."/>
        </authorList>
    </citation>
    <scope>NUCLEOTIDE SEQUENCE</scope>
    <source>
        <strain evidence="2">PB745_02</strain>
        <tissue evidence="2">Gill</tissue>
    </source>
</reference>
<keyword evidence="3" id="KW-1185">Reference proteome</keyword>
<evidence type="ECO:0000256" key="1">
    <source>
        <dbReference type="SAM" id="MobiDB-lite"/>
    </source>
</evidence>
<protein>
    <submittedName>
        <fullName evidence="2">Uncharacterized protein</fullName>
    </submittedName>
</protein>
<feature type="compositionally biased region" description="Low complexity" evidence="1">
    <location>
        <begin position="159"/>
        <end position="169"/>
    </location>
</feature>
<sequence>MSWKTRDGTTPADCNVCGRQTQSMKLMRNAVCGGDSGDGGGGGGSSGDGGGGGSSGGCDGGGCVGEEASSTFPLYISTLPYLSTTSLPPPPPPHPAPPSLSIYPPSLTCPPLHFHLHHPTQFHLPVLVHHFTSTSSTPANSTLPYLSTTSLPPPPPQASSTFPYLSTTSLPPPPPQASSTFPYLSTTSLPPPPPQPAPPSRTYPPPLHFHHLLHPTQLHLPSVYLASRRNTQMRSQA</sequence>
<dbReference type="EMBL" id="JAWZYT010002355">
    <property type="protein sequence ID" value="KAK4304957.1"/>
    <property type="molecule type" value="Genomic_DNA"/>
</dbReference>
<feature type="region of interest" description="Disordered" evidence="1">
    <location>
        <begin position="138"/>
        <end position="210"/>
    </location>
</feature>
<name>A0AAE1PD25_9EUCA</name>
<feature type="compositionally biased region" description="Pro residues" evidence="1">
    <location>
        <begin position="189"/>
        <end position="207"/>
    </location>
</feature>
<feature type="compositionally biased region" description="Low complexity" evidence="1">
    <location>
        <begin position="177"/>
        <end position="188"/>
    </location>
</feature>
<proteinExistence type="predicted"/>
<evidence type="ECO:0000313" key="2">
    <source>
        <dbReference type="EMBL" id="KAK4304957.1"/>
    </source>
</evidence>
<dbReference type="AlphaFoldDB" id="A0AAE1PD25"/>
<feature type="compositionally biased region" description="Low complexity" evidence="1">
    <location>
        <begin position="141"/>
        <end position="150"/>
    </location>
</feature>
<comment type="caution">
    <text evidence="2">The sequence shown here is derived from an EMBL/GenBank/DDBJ whole genome shotgun (WGS) entry which is preliminary data.</text>
</comment>
<gene>
    <name evidence="2" type="ORF">Pmani_023126</name>
</gene>
<organism evidence="2 3">
    <name type="scientific">Petrolisthes manimaculis</name>
    <dbReference type="NCBI Taxonomy" id="1843537"/>
    <lineage>
        <taxon>Eukaryota</taxon>
        <taxon>Metazoa</taxon>
        <taxon>Ecdysozoa</taxon>
        <taxon>Arthropoda</taxon>
        <taxon>Crustacea</taxon>
        <taxon>Multicrustacea</taxon>
        <taxon>Malacostraca</taxon>
        <taxon>Eumalacostraca</taxon>
        <taxon>Eucarida</taxon>
        <taxon>Decapoda</taxon>
        <taxon>Pleocyemata</taxon>
        <taxon>Anomura</taxon>
        <taxon>Galatheoidea</taxon>
        <taxon>Porcellanidae</taxon>
        <taxon>Petrolisthes</taxon>
    </lineage>
</organism>